<feature type="transmembrane region" description="Helical" evidence="5">
    <location>
        <begin position="75"/>
        <end position="93"/>
    </location>
</feature>
<feature type="transmembrane region" description="Helical" evidence="5">
    <location>
        <begin position="210"/>
        <end position="233"/>
    </location>
</feature>
<keyword evidence="3 5" id="KW-1133">Transmembrane helix</keyword>
<dbReference type="InParanoid" id="G9MGA1"/>
<evidence type="ECO:0000256" key="5">
    <source>
        <dbReference type="SAM" id="Phobius"/>
    </source>
</evidence>
<feature type="non-terminal residue" evidence="6">
    <location>
        <position position="275"/>
    </location>
</feature>
<dbReference type="VEuPathDB" id="FungiDB:TRIVIDRAFT_128558"/>
<evidence type="ECO:0000313" key="7">
    <source>
        <dbReference type="Proteomes" id="UP000007115"/>
    </source>
</evidence>
<gene>
    <name evidence="6" type="ORF">TRIVIDRAFT_128558</name>
</gene>
<comment type="caution">
    <text evidence="6">The sequence shown here is derived from an EMBL/GenBank/DDBJ whole genome shotgun (WGS) entry which is preliminary data.</text>
</comment>
<dbReference type="STRING" id="413071.G9MGA1"/>
<comment type="subcellular location">
    <subcellularLocation>
        <location evidence="1">Membrane</location>
        <topology evidence="1">Multi-pass membrane protein</topology>
    </subcellularLocation>
</comment>
<feature type="transmembrane region" description="Helical" evidence="5">
    <location>
        <begin position="6"/>
        <end position="31"/>
    </location>
</feature>
<keyword evidence="2 5" id="KW-0812">Transmembrane</keyword>
<evidence type="ECO:0000256" key="1">
    <source>
        <dbReference type="ARBA" id="ARBA00004141"/>
    </source>
</evidence>
<accession>G9MGA1</accession>
<dbReference type="EMBL" id="ABDF02000002">
    <property type="protein sequence ID" value="EHK26550.1"/>
    <property type="molecule type" value="Genomic_DNA"/>
</dbReference>
<evidence type="ECO:0008006" key="8">
    <source>
        <dbReference type="Google" id="ProtNLM"/>
    </source>
</evidence>
<dbReference type="Proteomes" id="UP000007115">
    <property type="component" value="Unassembled WGS sequence"/>
</dbReference>
<organism evidence="6 7">
    <name type="scientific">Hypocrea virens (strain Gv29-8 / FGSC 10586)</name>
    <name type="common">Gliocladium virens</name>
    <name type="synonym">Trichoderma virens</name>
    <dbReference type="NCBI Taxonomy" id="413071"/>
    <lineage>
        <taxon>Eukaryota</taxon>
        <taxon>Fungi</taxon>
        <taxon>Dikarya</taxon>
        <taxon>Ascomycota</taxon>
        <taxon>Pezizomycotina</taxon>
        <taxon>Sordariomycetes</taxon>
        <taxon>Hypocreomycetidae</taxon>
        <taxon>Hypocreales</taxon>
        <taxon>Hypocreaceae</taxon>
        <taxon>Trichoderma</taxon>
    </lineage>
</organism>
<dbReference type="GO" id="GO:0016020">
    <property type="term" value="C:membrane"/>
    <property type="evidence" value="ECO:0007669"/>
    <property type="project" value="UniProtKB-SubCell"/>
</dbReference>
<dbReference type="GeneID" id="25787434"/>
<dbReference type="SMART" id="SM01417">
    <property type="entry name" value="Solute_trans_a"/>
    <property type="match status" value="1"/>
</dbReference>
<name>G9MGA1_HYPVG</name>
<sequence>ITVQELLFYITLVCLGLTTISSFVLILRHAAHYTKPKEQRQQIRIAVLPIIYGIISLLSIRLYQDSIYLKPLTQVYEAFCVTALFSLFIEYLCPEEDLRFAYFQNLRIEDKKGNTLPNGGIRWINVGSTRKTWIMVFQFPVTKTLSAAVEIATQAEGVYCINSLSPKYAHLWLLLIDIFIIGGALSAVFKLYRRCRSDFKRTNRAFGKLITFKGIVLLQFLQQILFGFLNGQLFHANNTLTYNDIYYGIPMILTALEALIFSVIFHWSYSNRDYL</sequence>
<evidence type="ECO:0000256" key="3">
    <source>
        <dbReference type="ARBA" id="ARBA00022989"/>
    </source>
</evidence>
<dbReference type="AlphaFoldDB" id="G9MGA1"/>
<dbReference type="InterPro" id="IPR005178">
    <property type="entry name" value="Ostalpha/TMEM184C"/>
</dbReference>
<evidence type="ECO:0000256" key="4">
    <source>
        <dbReference type="ARBA" id="ARBA00023136"/>
    </source>
</evidence>
<protein>
    <recommendedName>
        <fullName evidence="8">DUF300-domain-containing protein</fullName>
    </recommendedName>
</protein>
<dbReference type="HOGENOM" id="CLU_012923_5_0_1"/>
<reference evidence="6 7" key="1">
    <citation type="journal article" date="2011" name="Genome Biol.">
        <title>Comparative genome sequence analysis underscores mycoparasitism as the ancestral life style of Trichoderma.</title>
        <authorList>
            <person name="Kubicek C.P."/>
            <person name="Herrera-Estrella A."/>
            <person name="Seidl-Seiboth V."/>
            <person name="Martinez D.A."/>
            <person name="Druzhinina I.S."/>
            <person name="Thon M."/>
            <person name="Zeilinger S."/>
            <person name="Casas-Flores S."/>
            <person name="Horwitz B.A."/>
            <person name="Mukherjee P.K."/>
            <person name="Mukherjee M."/>
            <person name="Kredics L."/>
            <person name="Alcaraz L.D."/>
            <person name="Aerts A."/>
            <person name="Antal Z."/>
            <person name="Atanasova L."/>
            <person name="Cervantes-Badillo M.G."/>
            <person name="Challacombe J."/>
            <person name="Chertkov O."/>
            <person name="McCluskey K."/>
            <person name="Coulpier F."/>
            <person name="Deshpande N."/>
            <person name="von Doehren H."/>
            <person name="Ebbole D.J."/>
            <person name="Esquivel-Naranjo E.U."/>
            <person name="Fekete E."/>
            <person name="Flipphi M."/>
            <person name="Glaser F."/>
            <person name="Gomez-Rodriguez E.Y."/>
            <person name="Gruber S."/>
            <person name="Han C."/>
            <person name="Henrissat B."/>
            <person name="Hermosa R."/>
            <person name="Hernandez-Onate M."/>
            <person name="Karaffa L."/>
            <person name="Kosti I."/>
            <person name="Le Crom S."/>
            <person name="Lindquist E."/>
            <person name="Lucas S."/>
            <person name="Luebeck M."/>
            <person name="Luebeck P.S."/>
            <person name="Margeot A."/>
            <person name="Metz B."/>
            <person name="Misra M."/>
            <person name="Nevalainen H."/>
            <person name="Omann M."/>
            <person name="Packer N."/>
            <person name="Perrone G."/>
            <person name="Uresti-Rivera E.E."/>
            <person name="Salamov A."/>
            <person name="Schmoll M."/>
            <person name="Seiboth B."/>
            <person name="Shapiro H."/>
            <person name="Sukno S."/>
            <person name="Tamayo-Ramos J.A."/>
            <person name="Tisch D."/>
            <person name="Wiest A."/>
            <person name="Wilkinson H.H."/>
            <person name="Zhang M."/>
            <person name="Coutinho P.M."/>
            <person name="Kenerley C.M."/>
            <person name="Monte E."/>
            <person name="Baker S.E."/>
            <person name="Grigoriev I.V."/>
        </authorList>
    </citation>
    <scope>NUCLEOTIDE SEQUENCE [LARGE SCALE GENOMIC DNA]</scope>
    <source>
        <strain evidence="7">Gv29-8 / FGSC 10586</strain>
    </source>
</reference>
<evidence type="ECO:0000313" key="6">
    <source>
        <dbReference type="EMBL" id="EHK26550.1"/>
    </source>
</evidence>
<dbReference type="OMA" id="WADINIG"/>
<proteinExistence type="predicted"/>
<dbReference type="RefSeq" id="XP_013960753.1">
    <property type="nucleotide sequence ID" value="XM_014105278.1"/>
</dbReference>
<dbReference type="OrthoDB" id="5348404at2759"/>
<feature type="transmembrane region" description="Helical" evidence="5">
    <location>
        <begin position="245"/>
        <end position="269"/>
    </location>
</feature>
<dbReference type="Pfam" id="PF03619">
    <property type="entry name" value="Solute_trans_a"/>
    <property type="match status" value="1"/>
</dbReference>
<keyword evidence="7" id="KW-1185">Reference proteome</keyword>
<dbReference type="PANTHER" id="PTHR23423">
    <property type="entry name" value="ORGANIC SOLUTE TRANSPORTER-RELATED"/>
    <property type="match status" value="1"/>
</dbReference>
<evidence type="ECO:0000256" key="2">
    <source>
        <dbReference type="ARBA" id="ARBA00022692"/>
    </source>
</evidence>
<keyword evidence="4 5" id="KW-0472">Membrane</keyword>
<feature type="transmembrane region" description="Helical" evidence="5">
    <location>
        <begin position="43"/>
        <end position="63"/>
    </location>
</feature>
<feature type="non-terminal residue" evidence="6">
    <location>
        <position position="1"/>
    </location>
</feature>
<dbReference type="eggNOG" id="KOG2641">
    <property type="taxonomic scope" value="Eukaryota"/>
</dbReference>
<feature type="transmembrane region" description="Helical" evidence="5">
    <location>
        <begin position="169"/>
        <end position="189"/>
    </location>
</feature>